<organism evidence="1 2">
    <name type="scientific">Cercospora beticola</name>
    <name type="common">Sugarbeet leaf spot fungus</name>
    <dbReference type="NCBI Taxonomy" id="122368"/>
    <lineage>
        <taxon>Eukaryota</taxon>
        <taxon>Fungi</taxon>
        <taxon>Dikarya</taxon>
        <taxon>Ascomycota</taxon>
        <taxon>Pezizomycotina</taxon>
        <taxon>Dothideomycetes</taxon>
        <taxon>Dothideomycetidae</taxon>
        <taxon>Mycosphaerellales</taxon>
        <taxon>Mycosphaerellaceae</taxon>
        <taxon>Cercospora</taxon>
    </lineage>
</organism>
<gene>
    <name evidence="1" type="ORF">CB0940_08261</name>
</gene>
<dbReference type="AlphaFoldDB" id="A0A2G5HQS4"/>
<name>A0A2G5HQS4_CERBT</name>
<evidence type="ECO:0000313" key="2">
    <source>
        <dbReference type="Proteomes" id="UP000230605"/>
    </source>
</evidence>
<comment type="caution">
    <text evidence="1">The sequence shown here is derived from an EMBL/GenBank/DDBJ whole genome shotgun (WGS) entry which is preliminary data.</text>
</comment>
<evidence type="ECO:0000313" key="1">
    <source>
        <dbReference type="EMBL" id="PIA94897.1"/>
    </source>
</evidence>
<reference evidence="1 2" key="1">
    <citation type="submission" date="2015-10" db="EMBL/GenBank/DDBJ databases">
        <title>The cercosporin biosynthetic gene cluster was horizontally transferred to several fungal lineages and shown to be expanded in Cercospora beticola based on microsynteny with recipient genomes.</title>
        <authorList>
            <person name="De Jonge R."/>
            <person name="Ebert M.K."/>
            <person name="Suttle J.C."/>
            <person name="Jurick Ii W.M."/>
            <person name="Secor G.A."/>
            <person name="Thomma B.P."/>
            <person name="Van De Peer Y."/>
            <person name="Bolton M.D."/>
        </authorList>
    </citation>
    <scope>NUCLEOTIDE SEQUENCE [LARGE SCALE GENOMIC DNA]</scope>
    <source>
        <strain evidence="1 2">09-40</strain>
    </source>
</reference>
<dbReference type="EMBL" id="LKMD01000104">
    <property type="protein sequence ID" value="PIA94897.1"/>
    <property type="molecule type" value="Genomic_DNA"/>
</dbReference>
<protein>
    <submittedName>
        <fullName evidence="1">Uncharacterized protein</fullName>
    </submittedName>
</protein>
<accession>A0A2G5HQS4</accession>
<dbReference type="Proteomes" id="UP000230605">
    <property type="component" value="Chromosome 6"/>
</dbReference>
<sequence length="104" mass="11505">MLALNFSVGCMQVKKKIREGCDDNPNAPNNIIKLSLIFSSIPGFSPRLIHGASLPNWTSQQQRPFCAPSSWPFYLEPGSDAVRLDLLRRRILCSDKGTCTAALL</sequence>
<proteinExistence type="predicted"/>